<comment type="caution">
    <text evidence="9">The sequence shown here is derived from an EMBL/GenBank/DDBJ whole genome shotgun (WGS) entry which is preliminary data.</text>
</comment>
<dbReference type="Pfam" id="PF00578">
    <property type="entry name" value="AhpC-TSA"/>
    <property type="match status" value="1"/>
</dbReference>
<reference evidence="9 10" key="1">
    <citation type="submission" date="2016-11" db="EMBL/GenBank/DDBJ databases">
        <title>Comparative genomics of Acidibacillus ferroxidans species.</title>
        <authorList>
            <person name="Oliveira G."/>
            <person name="Nunes G."/>
            <person name="Oliveira R."/>
            <person name="Araujo F."/>
            <person name="Salim A."/>
            <person name="Scholte L."/>
            <person name="Morais D."/>
            <person name="Nancucheo I."/>
            <person name="Johnson D.B."/>
            <person name="Grail B."/>
            <person name="Bittencourt J."/>
            <person name="Valadares R."/>
        </authorList>
    </citation>
    <scope>NUCLEOTIDE SEQUENCE [LARGE SCALE GENOMIC DNA]</scope>
    <source>
        <strain evidence="9 10">Y002</strain>
    </source>
</reference>
<accession>A0A2U3DAG4</accession>
<dbReference type="AlphaFoldDB" id="A0A2U3DAG4"/>
<evidence type="ECO:0000256" key="4">
    <source>
        <dbReference type="ARBA" id="ARBA00023002"/>
    </source>
</evidence>
<evidence type="ECO:0000313" key="9">
    <source>
        <dbReference type="EMBL" id="PWI58288.1"/>
    </source>
</evidence>
<dbReference type="GO" id="GO:0008379">
    <property type="term" value="F:thioredoxin peroxidase activity"/>
    <property type="evidence" value="ECO:0007669"/>
    <property type="project" value="TreeGrafter"/>
</dbReference>
<keyword evidence="4" id="KW-0560">Oxidoreductase</keyword>
<dbReference type="InterPro" id="IPR013766">
    <property type="entry name" value="Thioredoxin_domain"/>
</dbReference>
<dbReference type="InterPro" id="IPR019479">
    <property type="entry name" value="Peroxiredoxin_C"/>
</dbReference>
<name>A0A2U3DAG4_SULT2</name>
<dbReference type="PROSITE" id="PS51352">
    <property type="entry name" value="THIOREDOXIN_2"/>
    <property type="match status" value="1"/>
</dbReference>
<keyword evidence="10" id="KW-1185">Reference proteome</keyword>
<sequence length="189" mass="21229">MCLEHCAKEVVHMPLVGQKAPDFDMPSTKDLATLSSRVKLDDYRGKWLVMFFYPLDFTFVCPTEITAMSDRAQEFFDLDAEILGVSTDSVHSHKAWINTPRDKNGIGEIKFPLAADMTKQVSRDYDVLIEKDGVALRGLFIIDPEGILKYQVVHDLNIGRSVDETLRVLEALQTGGLCPANWKPGQKTL</sequence>
<dbReference type="GO" id="GO:0042744">
    <property type="term" value="P:hydrogen peroxide catabolic process"/>
    <property type="evidence" value="ECO:0007669"/>
    <property type="project" value="TreeGrafter"/>
</dbReference>
<gene>
    <name evidence="9" type="ORF">BM613_03435</name>
</gene>
<dbReference type="PANTHER" id="PTHR10681">
    <property type="entry name" value="THIOREDOXIN PEROXIDASE"/>
    <property type="match status" value="1"/>
</dbReference>
<dbReference type="GO" id="GO:0006979">
    <property type="term" value="P:response to oxidative stress"/>
    <property type="evidence" value="ECO:0007669"/>
    <property type="project" value="TreeGrafter"/>
</dbReference>
<dbReference type="InterPro" id="IPR036249">
    <property type="entry name" value="Thioredoxin-like_sf"/>
</dbReference>
<keyword evidence="5" id="KW-1015">Disulfide bond</keyword>
<dbReference type="PIRSF" id="PIRSF000239">
    <property type="entry name" value="AHPC"/>
    <property type="match status" value="1"/>
</dbReference>
<dbReference type="Pfam" id="PF10417">
    <property type="entry name" value="1-cysPrx_C"/>
    <property type="match status" value="1"/>
</dbReference>
<dbReference type="SUPFAM" id="SSF52833">
    <property type="entry name" value="Thioredoxin-like"/>
    <property type="match status" value="1"/>
</dbReference>
<keyword evidence="2 9" id="KW-0575">Peroxidase</keyword>
<dbReference type="InterPro" id="IPR024706">
    <property type="entry name" value="Peroxiredoxin_AhpC-typ"/>
</dbReference>
<evidence type="ECO:0000256" key="2">
    <source>
        <dbReference type="ARBA" id="ARBA00022559"/>
    </source>
</evidence>
<keyword evidence="3" id="KW-0049">Antioxidant</keyword>
<evidence type="ECO:0000256" key="3">
    <source>
        <dbReference type="ARBA" id="ARBA00022862"/>
    </source>
</evidence>
<protein>
    <submittedName>
        <fullName evidence="9">Thioredoxin peroxidase</fullName>
    </submittedName>
</protein>
<evidence type="ECO:0000256" key="1">
    <source>
        <dbReference type="ARBA" id="ARBA00009796"/>
    </source>
</evidence>
<dbReference type="Proteomes" id="UP000245380">
    <property type="component" value="Unassembled WGS sequence"/>
</dbReference>
<dbReference type="GO" id="GO:0005829">
    <property type="term" value="C:cytosol"/>
    <property type="evidence" value="ECO:0007669"/>
    <property type="project" value="TreeGrafter"/>
</dbReference>
<evidence type="ECO:0000313" key="10">
    <source>
        <dbReference type="Proteomes" id="UP000245380"/>
    </source>
</evidence>
<dbReference type="PANTHER" id="PTHR10681:SF121">
    <property type="entry name" value="ALKYL HYDROPEROXIDE REDUCTASE C"/>
    <property type="match status" value="1"/>
</dbReference>
<evidence type="ECO:0000256" key="5">
    <source>
        <dbReference type="ARBA" id="ARBA00023157"/>
    </source>
</evidence>
<evidence type="ECO:0000256" key="6">
    <source>
        <dbReference type="ARBA" id="ARBA00023284"/>
    </source>
</evidence>
<dbReference type="GO" id="GO:0033554">
    <property type="term" value="P:cellular response to stress"/>
    <property type="evidence" value="ECO:0007669"/>
    <property type="project" value="TreeGrafter"/>
</dbReference>
<dbReference type="InterPro" id="IPR050217">
    <property type="entry name" value="Peroxiredoxin"/>
</dbReference>
<dbReference type="Gene3D" id="3.40.30.10">
    <property type="entry name" value="Glutaredoxin"/>
    <property type="match status" value="1"/>
</dbReference>
<feature type="domain" description="Thioredoxin" evidence="8">
    <location>
        <begin position="14"/>
        <end position="174"/>
    </location>
</feature>
<keyword evidence="6" id="KW-0676">Redox-active center</keyword>
<feature type="active site" description="Cysteine sulfenic acid (-SOH) intermediate; for peroxidase activity" evidence="7">
    <location>
        <position position="61"/>
    </location>
</feature>
<dbReference type="GO" id="GO:0045454">
    <property type="term" value="P:cell redox homeostasis"/>
    <property type="evidence" value="ECO:0007669"/>
    <property type="project" value="TreeGrafter"/>
</dbReference>
<organism evidence="9 10">
    <name type="scientific">Sulfoacidibacillus thermotolerans</name>
    <name type="common">Acidibacillus sulfuroxidans</name>
    <dbReference type="NCBI Taxonomy" id="1765684"/>
    <lineage>
        <taxon>Bacteria</taxon>
        <taxon>Bacillati</taxon>
        <taxon>Bacillota</taxon>
        <taxon>Bacilli</taxon>
        <taxon>Bacillales</taxon>
        <taxon>Alicyclobacillaceae</taxon>
        <taxon>Sulfoacidibacillus</taxon>
    </lineage>
</organism>
<evidence type="ECO:0000259" key="8">
    <source>
        <dbReference type="PROSITE" id="PS51352"/>
    </source>
</evidence>
<evidence type="ECO:0000256" key="7">
    <source>
        <dbReference type="PIRSR" id="PIRSR000239-1"/>
    </source>
</evidence>
<comment type="similarity">
    <text evidence="1">Belongs to the peroxiredoxin family. AhpC/Prx1 subfamily.</text>
</comment>
<dbReference type="EMBL" id="MPDK01000004">
    <property type="protein sequence ID" value="PWI58288.1"/>
    <property type="molecule type" value="Genomic_DNA"/>
</dbReference>
<proteinExistence type="inferred from homology"/>
<dbReference type="FunFam" id="3.40.30.10:FF:000101">
    <property type="entry name" value="2-cys peroxiredoxin"/>
    <property type="match status" value="1"/>
</dbReference>
<dbReference type="InterPro" id="IPR000866">
    <property type="entry name" value="AhpC/TSA"/>
</dbReference>
<dbReference type="CDD" id="cd03015">
    <property type="entry name" value="PRX_Typ2cys"/>
    <property type="match status" value="1"/>
</dbReference>